<dbReference type="Proteomes" id="UP000220840">
    <property type="component" value="Unassembled WGS sequence"/>
</dbReference>
<protein>
    <submittedName>
        <fullName evidence="2 4">Tryptophan transport protein</fullName>
    </submittedName>
    <submittedName>
        <fullName evidence="3">Tryptophan transporter</fullName>
    </submittedName>
</protein>
<evidence type="ECO:0000313" key="2">
    <source>
        <dbReference type="EMBL" id="CAG9705150.1"/>
    </source>
</evidence>
<evidence type="ECO:0000313" key="5">
    <source>
        <dbReference type="Proteomes" id="UP000220840"/>
    </source>
</evidence>
<name>A0A2A7ML69_9CLOT</name>
<keyword evidence="1" id="KW-0472">Membrane</keyword>
<feature type="transmembrane region" description="Helical" evidence="1">
    <location>
        <begin position="104"/>
        <end position="126"/>
    </location>
</feature>
<organism evidence="3 5">
    <name type="scientific">Clostridium neonatale</name>
    <dbReference type="NCBI Taxonomy" id="137838"/>
    <lineage>
        <taxon>Bacteria</taxon>
        <taxon>Bacillati</taxon>
        <taxon>Bacillota</taxon>
        <taxon>Clostridia</taxon>
        <taxon>Eubacteriales</taxon>
        <taxon>Clostridiaceae</taxon>
        <taxon>Clostridium</taxon>
    </lineage>
</organism>
<dbReference type="AlphaFoldDB" id="A0A2A7ML69"/>
<reference evidence="2" key="3">
    <citation type="submission" date="2021-10" db="EMBL/GenBank/DDBJ databases">
        <authorList>
            <person name="Mesa V."/>
        </authorList>
    </citation>
    <scope>NUCLEOTIDE SEQUENCE</scope>
    <source>
        <strain evidence="2">CC3_PB</strain>
    </source>
</reference>
<keyword evidence="1" id="KW-1133">Transmembrane helix</keyword>
<dbReference type="Pfam" id="PF17099">
    <property type="entry name" value="TrpP"/>
    <property type="match status" value="1"/>
</dbReference>
<gene>
    <name evidence="4" type="primary">trpP_2</name>
    <name evidence="2" type="synonym">trpP</name>
    <name evidence="2" type="ORF">CNEO_41653</name>
    <name evidence="4" type="ORF">CNEONATNEC25_03239</name>
    <name evidence="3" type="ORF">CQ394_11410</name>
</gene>
<evidence type="ECO:0000313" key="6">
    <source>
        <dbReference type="Proteomes" id="UP000431451"/>
    </source>
</evidence>
<reference evidence="3 5" key="1">
    <citation type="submission" date="2017-10" db="EMBL/GenBank/DDBJ databases">
        <title>Effective Description of Clostridium neonatale sp. nov. linked to necrotizing enterocolitis in neonates and a clarification of species assignable to the genus Clostridium (Prazmowski 1880) emend. Lawson and Rainey 2016.</title>
        <authorList>
            <person name="Bernard K."/>
            <person name="Burdz T."/>
            <person name="Wiebe D."/>
            <person name="Balcewich B."/>
            <person name="Alfa M."/>
            <person name="Bernier A.-M."/>
        </authorList>
    </citation>
    <scope>NUCLEOTIDE SEQUENCE [LARGE SCALE GENOMIC DNA]</scope>
    <source>
        <strain evidence="3 5">LCDC99A005</strain>
    </source>
</reference>
<dbReference type="STRING" id="137838.GCA_001458595_03771"/>
<proteinExistence type="predicted"/>
<dbReference type="Proteomes" id="UP000431451">
    <property type="component" value="Unassembled WGS sequence"/>
</dbReference>
<evidence type="ECO:0000256" key="1">
    <source>
        <dbReference type="SAM" id="Phobius"/>
    </source>
</evidence>
<reference evidence="4 6" key="2">
    <citation type="submission" date="2018-06" db="EMBL/GenBank/DDBJ databases">
        <authorList>
            <consortium name="IHU Genomes"/>
        </authorList>
    </citation>
    <scope>NUCLEOTIDE SEQUENCE [LARGE SCALE GENOMIC DNA]</scope>
    <source>
        <strain evidence="4 6">NEC25</strain>
    </source>
</reference>
<dbReference type="RefSeq" id="WP_058296414.1">
    <property type="nucleotide sequence ID" value="NZ_CAKJVE010000004.1"/>
</dbReference>
<dbReference type="InterPro" id="IPR031360">
    <property type="entry name" value="TrpP"/>
</dbReference>
<dbReference type="EMBL" id="UWJD01000002">
    <property type="protein sequence ID" value="VCT85636.1"/>
    <property type="molecule type" value="Genomic_DNA"/>
</dbReference>
<dbReference type="EMBL" id="CAKJVE010000004">
    <property type="protein sequence ID" value="CAG9705150.1"/>
    <property type="molecule type" value="Genomic_DNA"/>
</dbReference>
<dbReference type="Proteomes" id="UP000789738">
    <property type="component" value="Unassembled WGS sequence"/>
</dbReference>
<dbReference type="OrthoDB" id="2243651at2"/>
<sequence length="174" mass="18742">MNTKKMVTNAILIAIGALLRVITPMLGVPMQPDFSLIMLFIIMIYNFDFKTVLTCGIVVGIFAALTSKTPGGQIPNVLDKTCTSIIMYLMLSPLRNRISKGKQLALLLPIGTVLSGTLFLIFIKVIAGLPGGQSFMTLFLAVVVPAIVLNTIIGMVFYLVVKRATSVTGAYSVE</sequence>
<feature type="transmembrane region" description="Helical" evidence="1">
    <location>
        <begin position="138"/>
        <end position="161"/>
    </location>
</feature>
<dbReference type="Gene3D" id="1.10.1760.20">
    <property type="match status" value="1"/>
</dbReference>
<evidence type="ECO:0000313" key="4">
    <source>
        <dbReference type="EMBL" id="VCT85636.1"/>
    </source>
</evidence>
<keyword evidence="5" id="KW-1185">Reference proteome</keyword>
<dbReference type="EMBL" id="PDCJ01000001">
    <property type="protein sequence ID" value="PEG32267.1"/>
    <property type="molecule type" value="Genomic_DNA"/>
</dbReference>
<feature type="transmembrane region" description="Helical" evidence="1">
    <location>
        <begin position="37"/>
        <end position="65"/>
    </location>
</feature>
<accession>A0A2A7ML69</accession>
<keyword evidence="1" id="KW-0812">Transmembrane</keyword>
<evidence type="ECO:0000313" key="3">
    <source>
        <dbReference type="EMBL" id="PEG32267.1"/>
    </source>
</evidence>